<evidence type="ECO:0000313" key="2">
    <source>
        <dbReference type="EnsemblMetazoa" id="XP_050518071.1"/>
    </source>
</evidence>
<dbReference type="InterPro" id="IPR000477">
    <property type="entry name" value="RT_dom"/>
</dbReference>
<dbReference type="RefSeq" id="XP_050518071.1">
    <property type="nucleotide sequence ID" value="XM_050662114.1"/>
</dbReference>
<dbReference type="PANTHER" id="PTHR21301">
    <property type="entry name" value="REVERSE TRANSCRIPTASE"/>
    <property type="match status" value="1"/>
</dbReference>
<dbReference type="Gene3D" id="3.40.1440.10">
    <property type="entry name" value="GIY-YIG endonuclease"/>
    <property type="match status" value="1"/>
</dbReference>
<dbReference type="Proteomes" id="UP001652700">
    <property type="component" value="Unplaced"/>
</dbReference>
<dbReference type="InterPro" id="IPR035901">
    <property type="entry name" value="GIY-YIG_endonuc_sf"/>
</dbReference>
<evidence type="ECO:0000313" key="3">
    <source>
        <dbReference type="Proteomes" id="UP001652700"/>
    </source>
</evidence>
<dbReference type="PANTHER" id="PTHR21301:SF10">
    <property type="entry name" value="REVERSE TRANSCRIPTASE DOMAIN-CONTAINING PROTEIN"/>
    <property type="match status" value="1"/>
</dbReference>
<evidence type="ECO:0000259" key="1">
    <source>
        <dbReference type="PROSITE" id="PS50878"/>
    </source>
</evidence>
<dbReference type="CDD" id="cd10442">
    <property type="entry name" value="GIY-YIG_PLEs"/>
    <property type="match status" value="1"/>
</dbReference>
<organism evidence="2 3">
    <name type="scientific">Diabrotica virgifera virgifera</name>
    <name type="common">western corn rootworm</name>
    <dbReference type="NCBI Taxonomy" id="50390"/>
    <lineage>
        <taxon>Eukaryota</taxon>
        <taxon>Metazoa</taxon>
        <taxon>Ecdysozoa</taxon>
        <taxon>Arthropoda</taxon>
        <taxon>Hexapoda</taxon>
        <taxon>Insecta</taxon>
        <taxon>Pterygota</taxon>
        <taxon>Neoptera</taxon>
        <taxon>Endopterygota</taxon>
        <taxon>Coleoptera</taxon>
        <taxon>Polyphaga</taxon>
        <taxon>Cucujiformia</taxon>
        <taxon>Chrysomeloidea</taxon>
        <taxon>Chrysomelidae</taxon>
        <taxon>Galerucinae</taxon>
        <taxon>Diabroticina</taxon>
        <taxon>Diabroticites</taxon>
        <taxon>Diabrotica</taxon>
    </lineage>
</organism>
<dbReference type="GeneID" id="126892549"/>
<dbReference type="InterPro" id="IPR058912">
    <property type="entry name" value="HTH_animal"/>
</dbReference>
<keyword evidence="3" id="KW-1185">Reference proteome</keyword>
<dbReference type="PROSITE" id="PS50878">
    <property type="entry name" value="RT_POL"/>
    <property type="match status" value="1"/>
</dbReference>
<dbReference type="EnsemblMetazoa" id="XM_050662114.1">
    <property type="protein sequence ID" value="XP_050518071.1"/>
    <property type="gene ID" value="LOC126892549"/>
</dbReference>
<proteinExistence type="predicted"/>
<name>A0ABM5L6K2_DIAVI</name>
<accession>A0ABM5L6K2</accession>
<dbReference type="Pfam" id="PF26215">
    <property type="entry name" value="HTH_animal"/>
    <property type="match status" value="1"/>
</dbReference>
<feature type="domain" description="Reverse transcriptase" evidence="1">
    <location>
        <begin position="63"/>
        <end position="306"/>
    </location>
</feature>
<reference evidence="2" key="1">
    <citation type="submission" date="2025-05" db="UniProtKB">
        <authorList>
            <consortium name="EnsemblMetazoa"/>
        </authorList>
    </citation>
    <scope>IDENTIFICATION</scope>
</reference>
<sequence>MVLTSDKGNATVLMMREQYLNLSQQLVDDSKYYQPLLRNPTSTYTNKINKYITDLKNKNIIDEKLAKSLHNYNGYAPRFYCLPKIHKPQLSMRPILSSINAPNTNIAQFLTDILSKAYNYKNDINIIDSFQFSDFINNYQLPSEYVLVSFDVVSLFSNLPYSSVVTSLRNHWNEIQPHSPVSWETFSELLKLTFDTNYLIFNDKYYRQIFGTPMGSSISPILVNFVLDDLINDSISKLDFQVPFVKRYVDDLILATPPDKIQSTLSVFNSIDTHLQFTCELEVENSIPFLDMRIIRTRDNTLGTTWYRKEMASNRFLNYHSAHPMRYKHNLVQALSLRVHTLTHTQYKDESLGLLKSILIDNSYPIPIINKYLFSKSYGRSISEAPNGEILASISNSIQSNHPPITSERAIKYASLPYFPQVTNKLTKLFKNLPVKIALKNAKTVGKLFSKSKTPLSTIEHTNVVYNIPCAECHSSYIGQTSRSLLGRLTSHKSDIRMSKPSCALAQHAISTKHHIDFTKVKILAKHQNHQRRTFIEMCEILKNPSALNKRTDIDNLSQVYHSLIIHNK</sequence>
<protein>
    <recommendedName>
        <fullName evidence="1">Reverse transcriptase domain-containing protein</fullName>
    </recommendedName>
</protein>
<dbReference type="Pfam" id="PF00078">
    <property type="entry name" value="RVT_1"/>
    <property type="match status" value="1"/>
</dbReference>
<dbReference type="SUPFAM" id="SSF56672">
    <property type="entry name" value="DNA/RNA polymerases"/>
    <property type="match status" value="1"/>
</dbReference>
<dbReference type="InterPro" id="IPR043502">
    <property type="entry name" value="DNA/RNA_pol_sf"/>
</dbReference>